<dbReference type="Proteomes" id="UP000787472">
    <property type="component" value="Unassembled WGS sequence"/>
</dbReference>
<evidence type="ECO:0000256" key="1">
    <source>
        <dbReference type="ARBA" id="ARBA00004370"/>
    </source>
</evidence>
<feature type="domain" description="Fatty acid hydroxylase" evidence="7">
    <location>
        <begin position="104"/>
        <end position="240"/>
    </location>
</feature>
<feature type="transmembrane region" description="Helical" evidence="6">
    <location>
        <begin position="16"/>
        <end position="36"/>
    </location>
</feature>
<dbReference type="PANTHER" id="PTHR11863">
    <property type="entry name" value="STEROL DESATURASE"/>
    <property type="match status" value="1"/>
</dbReference>
<dbReference type="GO" id="GO:0005506">
    <property type="term" value="F:iron ion binding"/>
    <property type="evidence" value="ECO:0007669"/>
    <property type="project" value="InterPro"/>
</dbReference>
<protein>
    <submittedName>
        <fullName evidence="8">Sterol desaturase family protein</fullName>
    </submittedName>
</protein>
<keyword evidence="2 6" id="KW-0812">Transmembrane</keyword>
<dbReference type="GO" id="GO:0016491">
    <property type="term" value="F:oxidoreductase activity"/>
    <property type="evidence" value="ECO:0007669"/>
    <property type="project" value="InterPro"/>
</dbReference>
<organism evidence="8 9">
    <name type="scientific">Pseudomaricurvus hydrocarbonicus</name>
    <dbReference type="NCBI Taxonomy" id="1470433"/>
    <lineage>
        <taxon>Bacteria</taxon>
        <taxon>Pseudomonadati</taxon>
        <taxon>Pseudomonadota</taxon>
        <taxon>Gammaproteobacteria</taxon>
        <taxon>Cellvibrionales</taxon>
        <taxon>Cellvibrionaceae</taxon>
        <taxon>Pseudomaricurvus</taxon>
    </lineage>
</organism>
<evidence type="ECO:0000256" key="2">
    <source>
        <dbReference type="ARBA" id="ARBA00022692"/>
    </source>
</evidence>
<dbReference type="InterPro" id="IPR006694">
    <property type="entry name" value="Fatty_acid_hydroxylase"/>
</dbReference>
<keyword evidence="9" id="KW-1185">Reference proteome</keyword>
<comment type="caution">
    <text evidence="8">The sequence shown here is derived from an EMBL/GenBank/DDBJ whole genome shotgun (WGS) entry which is preliminary data.</text>
</comment>
<feature type="transmembrane region" description="Helical" evidence="6">
    <location>
        <begin position="158"/>
        <end position="187"/>
    </location>
</feature>
<dbReference type="InterPro" id="IPR050307">
    <property type="entry name" value="Sterol_Desaturase_Related"/>
</dbReference>
<keyword evidence="4 6" id="KW-0472">Membrane</keyword>
<feature type="transmembrane region" description="Helical" evidence="6">
    <location>
        <begin position="72"/>
        <end position="90"/>
    </location>
</feature>
<dbReference type="GO" id="GO:0008610">
    <property type="term" value="P:lipid biosynthetic process"/>
    <property type="evidence" value="ECO:0007669"/>
    <property type="project" value="InterPro"/>
</dbReference>
<evidence type="ECO:0000256" key="5">
    <source>
        <dbReference type="SAM" id="MobiDB-lite"/>
    </source>
</evidence>
<dbReference type="AlphaFoldDB" id="A0A9E5MMB4"/>
<evidence type="ECO:0000259" key="7">
    <source>
        <dbReference type="Pfam" id="PF04116"/>
    </source>
</evidence>
<dbReference type="GO" id="GO:0016020">
    <property type="term" value="C:membrane"/>
    <property type="evidence" value="ECO:0007669"/>
    <property type="project" value="UniProtKB-SubCell"/>
</dbReference>
<evidence type="ECO:0000256" key="3">
    <source>
        <dbReference type="ARBA" id="ARBA00022989"/>
    </source>
</evidence>
<accession>A0A9E5MMB4</accession>
<name>A0A9E5MMB4_9GAMM</name>
<evidence type="ECO:0000256" key="6">
    <source>
        <dbReference type="SAM" id="Phobius"/>
    </source>
</evidence>
<dbReference type="EMBL" id="JAAONZ010000006">
    <property type="protein sequence ID" value="NHO65900.1"/>
    <property type="molecule type" value="Genomic_DNA"/>
</dbReference>
<proteinExistence type="predicted"/>
<dbReference type="Pfam" id="PF04116">
    <property type="entry name" value="FA_hydroxylase"/>
    <property type="match status" value="1"/>
</dbReference>
<evidence type="ECO:0000313" key="9">
    <source>
        <dbReference type="Proteomes" id="UP000787472"/>
    </source>
</evidence>
<gene>
    <name evidence="8" type="ORF">G8770_10140</name>
</gene>
<feature type="transmembrane region" description="Helical" evidence="6">
    <location>
        <begin position="96"/>
        <end position="115"/>
    </location>
</feature>
<feature type="compositionally biased region" description="Low complexity" evidence="5">
    <location>
        <begin position="253"/>
        <end position="272"/>
    </location>
</feature>
<comment type="subcellular location">
    <subcellularLocation>
        <location evidence="1">Membrane</location>
    </subcellularLocation>
</comment>
<dbReference type="RefSeq" id="WP_167185726.1">
    <property type="nucleotide sequence ID" value="NZ_JAAONZ010000006.1"/>
</dbReference>
<sequence>MDTSIFSTLVAEYEGWLSLIMAVCVMGIPMLLSQVLSRFGGFKEIADLNQTVVDQKSKRTYWTENQTWNKKWGSFFIAIIYLCIVPFVITTDSQAWWQYFVDIFVILMVYDFFYYMTHRFLFHNGGPLVWVHAVHHQQKNPCRQDSSYIHPLEVAMGLGLYVGTVFGLSFIMGDFHIITLILTWIAFSEINLHNHDRQDSDRFPFKYLKYASDMHHVHHSRFTSGNFATISLLYDWMFGTLDTGNGWGKNKRPSPASTSATNSTAGQANTTA</sequence>
<reference evidence="8" key="1">
    <citation type="submission" date="2020-03" db="EMBL/GenBank/DDBJ databases">
        <authorList>
            <person name="Guo F."/>
        </authorList>
    </citation>
    <scope>NUCLEOTIDE SEQUENCE</scope>
    <source>
        <strain evidence="8">JCM 30134</strain>
    </source>
</reference>
<keyword evidence="3 6" id="KW-1133">Transmembrane helix</keyword>
<feature type="region of interest" description="Disordered" evidence="5">
    <location>
        <begin position="248"/>
        <end position="272"/>
    </location>
</feature>
<evidence type="ECO:0000256" key="4">
    <source>
        <dbReference type="ARBA" id="ARBA00023136"/>
    </source>
</evidence>
<evidence type="ECO:0000313" key="8">
    <source>
        <dbReference type="EMBL" id="NHO65900.1"/>
    </source>
</evidence>